<evidence type="ECO:0000256" key="1">
    <source>
        <dbReference type="SAM" id="MobiDB-lite"/>
    </source>
</evidence>
<sequence>MAFDVTSSTAGAAISLRQAQSQFDFGLKTLNQDNQQQAAAATTLLQAGSSGGGSVTPTRGQNLNISV</sequence>
<keyword evidence="3" id="KW-1185">Reference proteome</keyword>
<accession>A0A3S0K6P8</accession>
<feature type="region of interest" description="Disordered" evidence="1">
    <location>
        <begin position="47"/>
        <end position="67"/>
    </location>
</feature>
<comment type="caution">
    <text evidence="2">The sequence shown here is derived from an EMBL/GenBank/DDBJ whole genome shotgun (WGS) entry which is preliminary data.</text>
</comment>
<evidence type="ECO:0008006" key="4">
    <source>
        <dbReference type="Google" id="ProtNLM"/>
    </source>
</evidence>
<reference evidence="2 3" key="1">
    <citation type="submission" date="2018-12" db="EMBL/GenBank/DDBJ databases">
        <authorList>
            <person name="Yang Y."/>
        </authorList>
    </citation>
    <scope>NUCLEOTIDE SEQUENCE [LARGE SCALE GENOMIC DNA]</scope>
    <source>
        <strain evidence="2 3">L-25-5w-1</strain>
    </source>
</reference>
<evidence type="ECO:0000313" key="2">
    <source>
        <dbReference type="EMBL" id="RTR22482.1"/>
    </source>
</evidence>
<protein>
    <recommendedName>
        <fullName evidence="4">Motility protein</fullName>
    </recommendedName>
</protein>
<gene>
    <name evidence="2" type="ORF">EJ903_06555</name>
</gene>
<dbReference type="RefSeq" id="WP_126613310.1">
    <property type="nucleotide sequence ID" value="NZ_JBHUCY010000053.1"/>
</dbReference>
<dbReference type="Proteomes" id="UP000277007">
    <property type="component" value="Unassembled WGS sequence"/>
</dbReference>
<dbReference type="EMBL" id="RXMA01000004">
    <property type="protein sequence ID" value="RTR22482.1"/>
    <property type="molecule type" value="Genomic_DNA"/>
</dbReference>
<evidence type="ECO:0000313" key="3">
    <source>
        <dbReference type="Proteomes" id="UP000277007"/>
    </source>
</evidence>
<name>A0A3S0K6P8_9PROT</name>
<feature type="compositionally biased region" description="Polar residues" evidence="1">
    <location>
        <begin position="55"/>
        <end position="67"/>
    </location>
</feature>
<organism evidence="2 3">
    <name type="scientific">Azospirillum griseum</name>
    <dbReference type="NCBI Taxonomy" id="2496639"/>
    <lineage>
        <taxon>Bacteria</taxon>
        <taxon>Pseudomonadati</taxon>
        <taxon>Pseudomonadota</taxon>
        <taxon>Alphaproteobacteria</taxon>
        <taxon>Rhodospirillales</taxon>
        <taxon>Azospirillaceae</taxon>
        <taxon>Azospirillum</taxon>
    </lineage>
</organism>
<proteinExistence type="predicted"/>
<dbReference type="AlphaFoldDB" id="A0A3S0K6P8"/>